<keyword evidence="2" id="KW-0472">Membrane</keyword>
<keyword evidence="2" id="KW-1133">Transmembrane helix</keyword>
<name>A0ABN2GBE6_9ACTN</name>
<feature type="region of interest" description="Disordered" evidence="1">
    <location>
        <begin position="143"/>
        <end position="165"/>
    </location>
</feature>
<sequence length="343" mass="35095">MTSSDESRPPEPGAAEPSGEDVTRSVDWSKAWALPPPVPAQQPHQQTQPSAYGPPSEPGAEWLRPAGSPWQPPAQLPPRPAPPPAQPAQQAPPPWDRRPAPKPPKKPRTGPSPAVVRGLVGLAVAVVLIGGATGAVVFARSRTGPGPTPTAPPTAASAKPSASPAGRIDIATRAGDPRPFSTAELFPNATETVSGRGYRLLASQPVQDCRQAAAGTAATMLGQLGCNQVVRGTWADSAGRYVITVGLANLPTTAAAQQVIAVLRDPAKGSFLPYPVAGTSAAGFDGHSPTVVGWQAQGHYLVFSVAALAGGQPATVSDPDLRQATADLRSLVGNALLHRAITG</sequence>
<accession>A0ABN2GBE6</accession>
<organism evidence="3 4">
    <name type="scientific">Fodinicola feengrottensis</name>
    <dbReference type="NCBI Taxonomy" id="435914"/>
    <lineage>
        <taxon>Bacteria</taxon>
        <taxon>Bacillati</taxon>
        <taxon>Actinomycetota</taxon>
        <taxon>Actinomycetes</taxon>
        <taxon>Mycobacteriales</taxon>
        <taxon>Fodinicola</taxon>
    </lineage>
</organism>
<evidence type="ECO:0000313" key="4">
    <source>
        <dbReference type="Proteomes" id="UP001500618"/>
    </source>
</evidence>
<feature type="compositionally biased region" description="Low complexity" evidence="1">
    <location>
        <begin position="153"/>
        <end position="165"/>
    </location>
</feature>
<protein>
    <submittedName>
        <fullName evidence="3">Uncharacterized protein</fullName>
    </submittedName>
</protein>
<reference evidence="3 4" key="1">
    <citation type="journal article" date="2019" name="Int. J. Syst. Evol. Microbiol.">
        <title>The Global Catalogue of Microorganisms (GCM) 10K type strain sequencing project: providing services to taxonomists for standard genome sequencing and annotation.</title>
        <authorList>
            <consortium name="The Broad Institute Genomics Platform"/>
            <consortium name="The Broad Institute Genome Sequencing Center for Infectious Disease"/>
            <person name="Wu L."/>
            <person name="Ma J."/>
        </authorList>
    </citation>
    <scope>NUCLEOTIDE SEQUENCE [LARGE SCALE GENOMIC DNA]</scope>
    <source>
        <strain evidence="3 4">JCM 14718</strain>
    </source>
</reference>
<dbReference type="EMBL" id="BAAANY010000007">
    <property type="protein sequence ID" value="GAA1668507.1"/>
    <property type="molecule type" value="Genomic_DNA"/>
</dbReference>
<gene>
    <name evidence="3" type="ORF">GCM10009765_17340</name>
</gene>
<comment type="caution">
    <text evidence="3">The sequence shown here is derived from an EMBL/GenBank/DDBJ whole genome shotgun (WGS) entry which is preliminary data.</text>
</comment>
<evidence type="ECO:0000256" key="2">
    <source>
        <dbReference type="SAM" id="Phobius"/>
    </source>
</evidence>
<keyword evidence="2" id="KW-0812">Transmembrane</keyword>
<feature type="region of interest" description="Disordered" evidence="1">
    <location>
        <begin position="1"/>
        <end position="114"/>
    </location>
</feature>
<proteinExistence type="predicted"/>
<dbReference type="Proteomes" id="UP001500618">
    <property type="component" value="Unassembled WGS sequence"/>
</dbReference>
<feature type="compositionally biased region" description="Pro residues" evidence="1">
    <location>
        <begin position="70"/>
        <end position="94"/>
    </location>
</feature>
<evidence type="ECO:0000313" key="3">
    <source>
        <dbReference type="EMBL" id="GAA1668507.1"/>
    </source>
</evidence>
<evidence type="ECO:0000256" key="1">
    <source>
        <dbReference type="SAM" id="MobiDB-lite"/>
    </source>
</evidence>
<feature type="transmembrane region" description="Helical" evidence="2">
    <location>
        <begin position="114"/>
        <end position="139"/>
    </location>
</feature>
<keyword evidence="4" id="KW-1185">Reference proteome</keyword>
<dbReference type="RefSeq" id="WP_344308736.1">
    <property type="nucleotide sequence ID" value="NZ_BAAANY010000007.1"/>
</dbReference>